<accession>A0A1U9ZQC9</accession>
<dbReference type="STRING" id="1909395.BKM31_00290"/>
<dbReference type="NCBIfam" id="TIGR04267">
    <property type="entry name" value="mod_HExxH"/>
    <property type="match status" value="1"/>
</dbReference>
<sequence>MTPAAHLMPSRMFDALSRDESDTEALSLLQRSQYSKHLLLLRTLLEETRRRGHPQASAVSDAYVLLTEVQKRAPAAVESVIRYPAVGAWALRVLWHLLNGHPPEACGAAQPRRLAALAVSAAVRGGVELTARMWTEGASLSLPSVGRAIFQGAGEGTPVRARVRDGSVEFTVGRERVTVPTGARPVRLSSSLSGWEGVRMLPLGRGLRIDDTDPFRFLPGARQRGRLPEAEMTRWQRTAVEARQLLAERHHALGTEVDELISMLVPLATRRRSVVSASTRAAFGCVALSRPPDAVIMAVTLAHEVRHVKLAALMDLVPLVESAPPRYYAPWRDDPRPPLGLLHGTYAFTGVAAFWSRQRHAETSPRAALKAHTEFARWRQAAMETVQLLAEGGHLTPLGRGFVAGLAGTLRELCEQSVPSEALARARRAAALHRARWRERNGAA</sequence>
<gene>
    <name evidence="1" type="ORF">BKM31_00290</name>
</gene>
<evidence type="ECO:0008006" key="3">
    <source>
        <dbReference type="Google" id="ProtNLM"/>
    </source>
</evidence>
<dbReference type="OrthoDB" id="796761at2"/>
<proteinExistence type="predicted"/>
<dbReference type="InterPro" id="IPR026337">
    <property type="entry name" value="AKG_HExxH"/>
</dbReference>
<reference evidence="2" key="1">
    <citation type="journal article" date="2017" name="Med. Chem. Commun.">
        <title>Nonomuraea sp. ATCC 55076 harbours the largest actinomycete chromosome to date and the kistamicin biosynthetic gene cluster.</title>
        <authorList>
            <person name="Nazari B."/>
            <person name="Forneris C.C."/>
            <person name="Gibson M.I."/>
            <person name="Moon K."/>
            <person name="Schramma K.R."/>
            <person name="Seyedsayamdost M.R."/>
        </authorList>
    </citation>
    <scope>NUCLEOTIDE SEQUENCE [LARGE SCALE GENOMIC DNA]</scope>
    <source>
        <strain evidence="2">ATCC 55076</strain>
    </source>
</reference>
<evidence type="ECO:0000313" key="2">
    <source>
        <dbReference type="Proteomes" id="UP000190797"/>
    </source>
</evidence>
<dbReference type="Proteomes" id="UP000190797">
    <property type="component" value="Chromosome"/>
</dbReference>
<organism evidence="1 2">
    <name type="scientific">[Actinomadura] parvosata subsp. kistnae</name>
    <dbReference type="NCBI Taxonomy" id="1909395"/>
    <lineage>
        <taxon>Bacteria</taxon>
        <taxon>Bacillati</taxon>
        <taxon>Actinomycetota</taxon>
        <taxon>Actinomycetes</taxon>
        <taxon>Streptosporangiales</taxon>
        <taxon>Streptosporangiaceae</taxon>
        <taxon>Nonomuraea</taxon>
    </lineage>
</organism>
<dbReference type="KEGG" id="noa:BKM31_00290"/>
<dbReference type="EMBL" id="CP017717">
    <property type="protein sequence ID" value="AQZ60161.1"/>
    <property type="molecule type" value="Genomic_DNA"/>
</dbReference>
<evidence type="ECO:0000313" key="1">
    <source>
        <dbReference type="EMBL" id="AQZ60161.1"/>
    </source>
</evidence>
<dbReference type="AlphaFoldDB" id="A0A1U9ZQC9"/>
<protein>
    <recommendedName>
        <fullName evidence="3">HEXXH motif domain-containing protein</fullName>
    </recommendedName>
</protein>
<name>A0A1U9ZQC9_9ACTN</name>
<keyword evidence="2" id="KW-1185">Reference proteome</keyword>